<evidence type="ECO:0000313" key="27">
    <source>
        <dbReference type="Proteomes" id="UP000472277"/>
    </source>
</evidence>
<evidence type="ECO:0000256" key="10">
    <source>
        <dbReference type="ARBA" id="ARBA00022771"/>
    </source>
</evidence>
<keyword evidence="14 24" id="KW-1133">Transmembrane helix</keyword>
<dbReference type="GO" id="GO:0005635">
    <property type="term" value="C:nuclear envelope"/>
    <property type="evidence" value="ECO:0007669"/>
    <property type="project" value="UniProtKB-SubCell"/>
</dbReference>
<dbReference type="GO" id="GO:0042428">
    <property type="term" value="P:serotonin metabolic process"/>
    <property type="evidence" value="ECO:0007669"/>
    <property type="project" value="TreeGrafter"/>
</dbReference>
<evidence type="ECO:0000256" key="19">
    <source>
        <dbReference type="ARBA" id="ARBA00067421"/>
    </source>
</evidence>
<organism evidence="26 27">
    <name type="scientific">Salmo trutta</name>
    <name type="common">Brown trout</name>
    <dbReference type="NCBI Taxonomy" id="8032"/>
    <lineage>
        <taxon>Eukaryota</taxon>
        <taxon>Metazoa</taxon>
        <taxon>Chordata</taxon>
        <taxon>Craniata</taxon>
        <taxon>Vertebrata</taxon>
        <taxon>Euteleostomi</taxon>
        <taxon>Actinopterygii</taxon>
        <taxon>Neopterygii</taxon>
        <taxon>Teleostei</taxon>
        <taxon>Protacanthopterygii</taxon>
        <taxon>Salmoniformes</taxon>
        <taxon>Salmonidae</taxon>
        <taxon>Salmoninae</taxon>
        <taxon>Salmo</taxon>
    </lineage>
</organism>
<evidence type="ECO:0000256" key="2">
    <source>
        <dbReference type="ARBA" id="ARBA00004259"/>
    </source>
</evidence>
<evidence type="ECO:0000256" key="6">
    <source>
        <dbReference type="ARBA" id="ARBA00022553"/>
    </source>
</evidence>
<evidence type="ECO:0000256" key="18">
    <source>
        <dbReference type="ARBA" id="ARBA00062709"/>
    </source>
</evidence>
<comment type="catalytic activity">
    <reaction evidence="1">
        <text>S-ubiquitinyl-[E2 ubiquitin-conjugating enzyme]-L-cysteine + [acceptor protein]-L-lysine = [E2 ubiquitin-conjugating enzyme]-L-cysteine + N(6)-ubiquitinyl-[acceptor protein]-L-lysine.</text>
        <dbReference type="EC" id="2.3.2.27"/>
    </reaction>
</comment>
<keyword evidence="10 22" id="KW-0863">Zinc-finger</keyword>
<evidence type="ECO:0000256" key="14">
    <source>
        <dbReference type="ARBA" id="ARBA00022989"/>
    </source>
</evidence>
<feature type="transmembrane region" description="Helical" evidence="24">
    <location>
        <begin position="488"/>
        <end position="511"/>
    </location>
</feature>
<feature type="compositionally biased region" description="Polar residues" evidence="23">
    <location>
        <begin position="191"/>
        <end position="200"/>
    </location>
</feature>
<dbReference type="GO" id="GO:0031624">
    <property type="term" value="F:ubiquitin conjugating enzyme binding"/>
    <property type="evidence" value="ECO:0007669"/>
    <property type="project" value="TreeGrafter"/>
</dbReference>
<dbReference type="PROSITE" id="PS00518">
    <property type="entry name" value="ZF_RING_1"/>
    <property type="match status" value="1"/>
</dbReference>
<evidence type="ECO:0000259" key="25">
    <source>
        <dbReference type="PROSITE" id="PS50089"/>
    </source>
</evidence>
<evidence type="ECO:0000256" key="4">
    <source>
        <dbReference type="ARBA" id="ARBA00004906"/>
    </source>
</evidence>
<dbReference type="GO" id="GO:0005789">
    <property type="term" value="C:endoplasmic reticulum membrane"/>
    <property type="evidence" value="ECO:0007669"/>
    <property type="project" value="UniProtKB-SubCell"/>
</dbReference>
<keyword evidence="7" id="KW-0808">Transferase</keyword>
<dbReference type="CDD" id="cd16554">
    <property type="entry name" value="RING-HC_RNF180"/>
    <property type="match status" value="1"/>
</dbReference>
<dbReference type="Proteomes" id="UP000472277">
    <property type="component" value="Chromosome 23"/>
</dbReference>
<feature type="region of interest" description="Disordered" evidence="23">
    <location>
        <begin position="311"/>
        <end position="338"/>
    </location>
</feature>
<evidence type="ECO:0000256" key="17">
    <source>
        <dbReference type="ARBA" id="ARBA00058659"/>
    </source>
</evidence>
<dbReference type="PANTHER" id="PTHR46717:SF1">
    <property type="entry name" value="E3 UBIQUITIN-PROTEIN LIGASE RNF180"/>
    <property type="match status" value="1"/>
</dbReference>
<dbReference type="GO" id="GO:0032436">
    <property type="term" value="P:positive regulation of proteasomal ubiquitin-dependent protein catabolic process"/>
    <property type="evidence" value="ECO:0007669"/>
    <property type="project" value="TreeGrafter"/>
</dbReference>
<dbReference type="InterPro" id="IPR017907">
    <property type="entry name" value="Znf_RING_CS"/>
</dbReference>
<comment type="subcellular location">
    <subcellularLocation>
        <location evidence="3">Endoplasmic reticulum membrane</location>
        <topology evidence="3">Single-pass membrane protein</topology>
    </subcellularLocation>
    <subcellularLocation>
        <location evidence="2">Nucleus envelope</location>
    </subcellularLocation>
</comment>
<dbReference type="Ensembl" id="ENSSTUT00000041644.1">
    <property type="protein sequence ID" value="ENSSTUP00000039838.1"/>
    <property type="gene ID" value="ENSSTUG00000016963.1"/>
</dbReference>
<evidence type="ECO:0000256" key="11">
    <source>
        <dbReference type="ARBA" id="ARBA00022786"/>
    </source>
</evidence>
<sequence>MDNPGAVAMLRCRKCRKGFVDTTSLHPIVPDDDTTAAGTCSVWHINVDTLPEWILTSVHQAQWTVGKLNCENCGARLGGFNFLNNTKCPCGQESTVHLSKSRVDQDHKRYLHVVRPQTTRGRGGPGCLKGEPGGSHSEQDRSEVGEDFLVGSQLCCTSVSRLNAESQPITTHPDAFFQLADIRATQSVPLSSPSIVSHTKSGARGRLEPSCSSGSQTGPVEMTEGEVRTGIEQLPHSPVLSYTPHLFATSIIRSPTCLSPLTREAPGSRLLSLRGPDVSHIPGEQEGAVEEERRGTPTELQAQLVANNASPALQRFSKREKNRLKSQRRKQRKKERWLHSQEQSVTGLLTDSEEVDREGYTCAVCLDVYFSPYSCHPCGHIFCEPCLRTLAKNRPANTPCPLCRTLISHTLFQKELNQTAKTFFPKVYHSRKHNFQKANCAKWPLPNCRKRFRIFWGYQGQVAPGRWWHFAPAGFALDALDLADMRGWFFDIDLVIIYIHSLNWILALLMYDQWARSVKDFPQVINMKCVIQCITNDRHLIYILQNKLPNL</sequence>
<evidence type="ECO:0000256" key="20">
    <source>
        <dbReference type="ARBA" id="ARBA00079826"/>
    </source>
</evidence>
<feature type="region of interest" description="Disordered" evidence="23">
    <location>
        <begin position="118"/>
        <end position="142"/>
    </location>
</feature>
<dbReference type="GeneTree" id="ENSGT00950000182909"/>
<dbReference type="Gene3D" id="3.30.40.10">
    <property type="entry name" value="Zinc/RING finger domain, C3HC4 (zinc finger)"/>
    <property type="match status" value="1"/>
</dbReference>
<dbReference type="GO" id="GO:0008270">
    <property type="term" value="F:zinc ion binding"/>
    <property type="evidence" value="ECO:0007669"/>
    <property type="project" value="UniProtKB-KW"/>
</dbReference>
<accession>A0A673YYC8</accession>
<dbReference type="Pfam" id="PF19332">
    <property type="entry name" value="RNF180_C"/>
    <property type="match status" value="1"/>
</dbReference>
<keyword evidence="13" id="KW-0862">Zinc</keyword>
<dbReference type="InterPro" id="IPR033263">
    <property type="entry name" value="RNF180"/>
</dbReference>
<comment type="subunit">
    <text evidence="18">Interacts with ZIC2.</text>
</comment>
<dbReference type="EC" id="2.3.2.27" evidence="5"/>
<proteinExistence type="predicted"/>
<evidence type="ECO:0000256" key="13">
    <source>
        <dbReference type="ARBA" id="ARBA00022833"/>
    </source>
</evidence>
<dbReference type="GO" id="GO:0061630">
    <property type="term" value="F:ubiquitin protein ligase activity"/>
    <property type="evidence" value="ECO:0007669"/>
    <property type="project" value="UniProtKB-EC"/>
</dbReference>
<dbReference type="InterPro" id="IPR013083">
    <property type="entry name" value="Znf_RING/FYVE/PHD"/>
</dbReference>
<evidence type="ECO:0000256" key="16">
    <source>
        <dbReference type="ARBA" id="ARBA00023242"/>
    </source>
</evidence>
<evidence type="ECO:0000256" key="5">
    <source>
        <dbReference type="ARBA" id="ARBA00012483"/>
    </source>
</evidence>
<evidence type="ECO:0000256" key="22">
    <source>
        <dbReference type="PROSITE-ProRule" id="PRU00175"/>
    </source>
</evidence>
<keyword evidence="12" id="KW-0256">Endoplasmic reticulum</keyword>
<dbReference type="AlphaFoldDB" id="A0A673YYC8"/>
<evidence type="ECO:0000256" key="3">
    <source>
        <dbReference type="ARBA" id="ARBA00004389"/>
    </source>
</evidence>
<dbReference type="SMART" id="SM00184">
    <property type="entry name" value="RING"/>
    <property type="match status" value="1"/>
</dbReference>
<evidence type="ECO:0000313" key="26">
    <source>
        <dbReference type="Ensembl" id="ENSSTUP00000039838.1"/>
    </source>
</evidence>
<evidence type="ECO:0000256" key="9">
    <source>
        <dbReference type="ARBA" id="ARBA00022723"/>
    </source>
</evidence>
<evidence type="ECO:0000256" key="7">
    <source>
        <dbReference type="ARBA" id="ARBA00022679"/>
    </source>
</evidence>
<keyword evidence="9" id="KW-0479">Metal-binding</keyword>
<dbReference type="SUPFAM" id="SSF57850">
    <property type="entry name" value="RING/U-box"/>
    <property type="match status" value="1"/>
</dbReference>
<evidence type="ECO:0000256" key="15">
    <source>
        <dbReference type="ARBA" id="ARBA00023136"/>
    </source>
</evidence>
<keyword evidence="6" id="KW-0597">Phosphoprotein</keyword>
<feature type="compositionally biased region" description="Basic residues" evidence="23">
    <location>
        <begin position="316"/>
        <end position="336"/>
    </location>
</feature>
<feature type="region of interest" description="Disordered" evidence="23">
    <location>
        <begin position="191"/>
        <end position="221"/>
    </location>
</feature>
<dbReference type="PANTHER" id="PTHR46717">
    <property type="entry name" value="E3 UBIQUITIN-PROTEIN LIGASE RNF180"/>
    <property type="match status" value="1"/>
</dbReference>
<comment type="function">
    <text evidence="17">E3 ubiquitin-protein ligase which promotes polyubiquitination and degradation by the proteasome pathway of ZIC2.</text>
</comment>
<dbReference type="Pfam" id="PF13639">
    <property type="entry name" value="zf-RING_2"/>
    <property type="match status" value="1"/>
</dbReference>
<name>A0A673YYC8_SALTR</name>
<reference evidence="26" key="1">
    <citation type="submission" date="2025-08" db="UniProtKB">
        <authorList>
            <consortium name="Ensembl"/>
        </authorList>
    </citation>
    <scope>IDENTIFICATION</scope>
</reference>
<gene>
    <name evidence="26" type="primary">rnf180b</name>
</gene>
<comment type="pathway">
    <text evidence="4">Protein modification; protein ubiquitination.</text>
</comment>
<feature type="region of interest" description="Disordered" evidence="23">
    <location>
        <begin position="268"/>
        <end position="298"/>
    </location>
</feature>
<dbReference type="GO" id="GO:0042415">
    <property type="term" value="P:norepinephrine metabolic process"/>
    <property type="evidence" value="ECO:0007669"/>
    <property type="project" value="TreeGrafter"/>
</dbReference>
<dbReference type="InterPro" id="IPR001841">
    <property type="entry name" value="Znf_RING"/>
</dbReference>
<keyword evidence="11" id="KW-0833">Ubl conjugation pathway</keyword>
<evidence type="ECO:0000256" key="1">
    <source>
        <dbReference type="ARBA" id="ARBA00000900"/>
    </source>
</evidence>
<evidence type="ECO:0000256" key="23">
    <source>
        <dbReference type="SAM" id="MobiDB-lite"/>
    </source>
</evidence>
<keyword evidence="8 24" id="KW-0812">Transmembrane</keyword>
<keyword evidence="27" id="KW-1185">Reference proteome</keyword>
<feature type="domain" description="RING-type" evidence="25">
    <location>
        <begin position="362"/>
        <end position="404"/>
    </location>
</feature>
<evidence type="ECO:0000256" key="8">
    <source>
        <dbReference type="ARBA" id="ARBA00022692"/>
    </source>
</evidence>
<feature type="compositionally biased region" description="Gly residues" evidence="23">
    <location>
        <begin position="121"/>
        <end position="133"/>
    </location>
</feature>
<evidence type="ECO:0000256" key="21">
    <source>
        <dbReference type="ARBA" id="ARBA00080502"/>
    </source>
</evidence>
<keyword evidence="16" id="KW-0539">Nucleus</keyword>
<dbReference type="GO" id="GO:0000209">
    <property type="term" value="P:protein polyubiquitination"/>
    <property type="evidence" value="ECO:0007669"/>
    <property type="project" value="InterPro"/>
</dbReference>
<evidence type="ECO:0000256" key="12">
    <source>
        <dbReference type="ARBA" id="ARBA00022824"/>
    </source>
</evidence>
<dbReference type="FunFam" id="3.30.40.10:FF:000316">
    <property type="entry name" value="E3 ubiquitin-protein ligase RNF180"/>
    <property type="match status" value="1"/>
</dbReference>
<evidence type="ECO:0000256" key="24">
    <source>
        <dbReference type="SAM" id="Phobius"/>
    </source>
</evidence>
<dbReference type="InterPro" id="IPR045790">
    <property type="entry name" value="RNF180_C"/>
</dbReference>
<keyword evidence="15 24" id="KW-0472">Membrane</keyword>
<dbReference type="OMA" id="CETQTQR"/>
<reference evidence="26" key="2">
    <citation type="submission" date="2025-09" db="UniProtKB">
        <authorList>
            <consortium name="Ensembl"/>
        </authorList>
    </citation>
    <scope>IDENTIFICATION</scope>
</reference>
<dbReference type="InParanoid" id="A0A673YYC8"/>
<dbReference type="PROSITE" id="PS50089">
    <property type="entry name" value="ZF_RING_2"/>
    <property type="match status" value="1"/>
</dbReference>
<protein>
    <recommendedName>
        <fullName evidence="19">E3 ubiquitin-protein ligase RNF180</fullName>
        <ecNumber evidence="5">2.3.2.27</ecNumber>
    </recommendedName>
    <alternativeName>
        <fullName evidence="21">RING finger protein 180</fullName>
    </alternativeName>
    <alternativeName>
        <fullName evidence="20">RING-type E3 ubiquitin transferase RNF180</fullName>
    </alternativeName>
</protein>